<evidence type="ECO:0000259" key="1">
    <source>
        <dbReference type="Pfam" id="PF16288"/>
    </source>
</evidence>
<organism evidence="3 4">
    <name type="scientific">Parabacteroides acidifaciens</name>
    <dbReference type="NCBI Taxonomy" id="2290935"/>
    <lineage>
        <taxon>Bacteria</taxon>
        <taxon>Pseudomonadati</taxon>
        <taxon>Bacteroidota</taxon>
        <taxon>Bacteroidia</taxon>
        <taxon>Bacteroidales</taxon>
        <taxon>Tannerellaceae</taxon>
        <taxon>Parabacteroides</taxon>
    </lineage>
</organism>
<evidence type="ECO:0000313" key="5">
    <source>
        <dbReference type="Proteomes" id="UP000629596"/>
    </source>
</evidence>
<evidence type="ECO:0000313" key="2">
    <source>
        <dbReference type="EMBL" id="MBC8603574.1"/>
    </source>
</evidence>
<dbReference type="InterPro" id="IPR032558">
    <property type="entry name" value="DUF4934"/>
</dbReference>
<dbReference type="EMBL" id="QREV01000065">
    <property type="protein sequence ID" value="RDU47691.1"/>
    <property type="molecule type" value="Genomic_DNA"/>
</dbReference>
<feature type="domain" description="DUF4934" evidence="1">
    <location>
        <begin position="45"/>
        <end position="122"/>
    </location>
</feature>
<dbReference type="Pfam" id="PF16287">
    <property type="entry name" value="DUF4933"/>
    <property type="match status" value="1"/>
</dbReference>
<dbReference type="Proteomes" id="UP000256321">
    <property type="component" value="Unassembled WGS sequence"/>
</dbReference>
<dbReference type="InterPro" id="IPR032559">
    <property type="entry name" value="DUF4933"/>
</dbReference>
<gene>
    <name evidence="3" type="ORF">DWU89_18270</name>
    <name evidence="2" type="ORF">H8784_17830</name>
</gene>
<keyword evidence="5" id="KW-1185">Reference proteome</keyword>
<dbReference type="SUPFAM" id="SSF101908">
    <property type="entry name" value="Putative isomerase YbhE"/>
    <property type="match status" value="1"/>
</dbReference>
<reference evidence="3 4" key="1">
    <citation type="submission" date="2018-07" db="EMBL/GenBank/DDBJ databases">
        <title>Parabacteroides acidifaciens nov. sp., isolated from human feces.</title>
        <authorList>
            <person name="Wang Y.J."/>
        </authorList>
    </citation>
    <scope>NUCLEOTIDE SEQUENCE [LARGE SCALE GENOMIC DNA]</scope>
    <source>
        <strain evidence="3 4">426-9</strain>
    </source>
</reference>
<evidence type="ECO:0000313" key="3">
    <source>
        <dbReference type="EMBL" id="RDU47691.1"/>
    </source>
</evidence>
<protein>
    <submittedName>
        <fullName evidence="3">DUF4934 domain-containing protein</fullName>
    </submittedName>
</protein>
<name>A0A3D8HA16_9BACT</name>
<dbReference type="Proteomes" id="UP000629596">
    <property type="component" value="Unassembled WGS sequence"/>
</dbReference>
<dbReference type="RefSeq" id="WP_115501069.1">
    <property type="nucleotide sequence ID" value="NZ_JACRTI010000065.1"/>
</dbReference>
<dbReference type="Pfam" id="PF16288">
    <property type="entry name" value="DUF4934"/>
    <property type="match status" value="1"/>
</dbReference>
<evidence type="ECO:0000313" key="4">
    <source>
        <dbReference type="Proteomes" id="UP000256321"/>
    </source>
</evidence>
<sequence>MNKSYLYQATLAACLFLGACSGDKTESGQLEVIPLGAAFDQQAELKTSDCFKKIRYVPLETTDSILVGPGAWATVLNDWIVVTSGRKLCQLFDKQTGRFIRNIGHVGEDPEGYSTSHGVWLNPNANKLNFSGWNGKMVVYRADGSFDHIWTPPIAAPEFPAVASFDNLDADLTVGYYSATDSVPARLALFRGDEIVREQWLPIDSKGEKAVAVDEIAMLSVRRDGGDGVLIIKYKDNRSSITSLGNGCFWHNDGEFYFRQAFNDTIYQVSADKDLQPVRVLDFGTHRWDYDDRFDDKKDAIYPGKFMENEDVILFRFLTNVYTDNSKTYNALYRKADGTVKVYPFEEKIADDMNGFLPLQPISISSAGEFAAVLPSEEVVQWFEDNAGKADLPAAVSALKKVGEEDNPVVVIME</sequence>
<reference evidence="2 5" key="2">
    <citation type="submission" date="2020-08" db="EMBL/GenBank/DDBJ databases">
        <title>Genome public.</title>
        <authorList>
            <person name="Liu C."/>
            <person name="Sun Q."/>
        </authorList>
    </citation>
    <scope>NUCLEOTIDE SEQUENCE [LARGE SCALE GENOMIC DNA]</scope>
    <source>
        <strain evidence="2 5">426_9</strain>
    </source>
</reference>
<dbReference type="PROSITE" id="PS51257">
    <property type="entry name" value="PROKAR_LIPOPROTEIN"/>
    <property type="match status" value="1"/>
</dbReference>
<dbReference type="AlphaFoldDB" id="A0A3D8HA16"/>
<accession>A0A3D8HA16</accession>
<dbReference type="EMBL" id="JACRTI010000065">
    <property type="protein sequence ID" value="MBC8603574.1"/>
    <property type="molecule type" value="Genomic_DNA"/>
</dbReference>
<comment type="caution">
    <text evidence="3">The sequence shown here is derived from an EMBL/GenBank/DDBJ whole genome shotgun (WGS) entry which is preliminary data.</text>
</comment>
<proteinExistence type="predicted"/>